<organism evidence="1 2">
    <name type="scientific">Hypsizygus marmoreus</name>
    <name type="common">White beech mushroom</name>
    <name type="synonym">Agaricus marmoreus</name>
    <dbReference type="NCBI Taxonomy" id="39966"/>
    <lineage>
        <taxon>Eukaryota</taxon>
        <taxon>Fungi</taxon>
        <taxon>Dikarya</taxon>
        <taxon>Basidiomycota</taxon>
        <taxon>Agaricomycotina</taxon>
        <taxon>Agaricomycetes</taxon>
        <taxon>Agaricomycetidae</taxon>
        <taxon>Agaricales</taxon>
        <taxon>Tricholomatineae</taxon>
        <taxon>Lyophyllaceae</taxon>
        <taxon>Hypsizygus</taxon>
    </lineage>
</organism>
<evidence type="ECO:0000313" key="2">
    <source>
        <dbReference type="Proteomes" id="UP000076154"/>
    </source>
</evidence>
<dbReference type="SUPFAM" id="SSF52047">
    <property type="entry name" value="RNI-like"/>
    <property type="match status" value="1"/>
</dbReference>
<dbReference type="EMBL" id="LUEZ02000110">
    <property type="protein sequence ID" value="RDB17668.1"/>
    <property type="molecule type" value="Genomic_DNA"/>
</dbReference>
<dbReference type="InParanoid" id="A0A369J6V4"/>
<keyword evidence="2" id="KW-1185">Reference proteome</keyword>
<sequence>MDPLIFCDHAEDLGLPPVHPAEAEAWRSNYILSDAELQELRVLHSKALNWLDHLDVQISWSNTDTILEELRMQRRLLTLRVANLDSALAPHKRLPGDVLSEIFAICTDGSVTAFPGSVDSFPWILLMTCRRWNQIALETPTIWRKVSLQYPVGTRHSAEEYNNFTTLAHKVLARGTRSLEIDMWHPPCIPLLAIGKPIHDLIHSLANRLTHIHLRCPHEILVPFLNRSMIHFSALESMQIELYSEVFAIGMISRDETLGTFVFSDAPNLHTTVLVKPGTAMYVSPDSLHLPWHRLKSLSFSGYLTRLSAARSIFWKCQNLEHCQLEVQPERNTQAPNRNFIFLRNLRSLVITAPPSPPTLLIHLLQPLVTPSLTNLDLRGCPITPDLIDFFDRSNFSLQKLAATVAIPQLDLEHMLDVLSLSIRNLSLLQTTFTDSILERISQGSLLPNIQRLDCTISSSPVSLQLFTDIMVNRWFPDAELTPGHCVGHIEQSQPLYPDRSQWHKATTRFRDVKWKLLERGISIQDSFA</sequence>
<reference evidence="1" key="1">
    <citation type="submission" date="2018-04" db="EMBL/GenBank/DDBJ databases">
        <title>Whole genome sequencing of Hypsizygus marmoreus.</title>
        <authorList>
            <person name="Choi I.-G."/>
            <person name="Min B."/>
            <person name="Kim J.-G."/>
            <person name="Kim S."/>
            <person name="Oh Y.-L."/>
            <person name="Kong W.-S."/>
            <person name="Park H."/>
            <person name="Jeong J."/>
            <person name="Song E.-S."/>
        </authorList>
    </citation>
    <scope>NUCLEOTIDE SEQUENCE [LARGE SCALE GENOMIC DNA]</scope>
    <source>
        <strain evidence="1">51987-8</strain>
    </source>
</reference>
<dbReference type="Gene3D" id="3.80.10.10">
    <property type="entry name" value="Ribonuclease Inhibitor"/>
    <property type="match status" value="1"/>
</dbReference>
<dbReference type="AlphaFoldDB" id="A0A369J6V4"/>
<dbReference type="Proteomes" id="UP000076154">
    <property type="component" value="Unassembled WGS sequence"/>
</dbReference>
<dbReference type="InterPro" id="IPR032675">
    <property type="entry name" value="LRR_dom_sf"/>
</dbReference>
<gene>
    <name evidence="1" type="ORF">Hypma_001276</name>
</gene>
<proteinExistence type="predicted"/>
<name>A0A369J6V4_HYPMA</name>
<comment type="caution">
    <text evidence="1">The sequence shown here is derived from an EMBL/GenBank/DDBJ whole genome shotgun (WGS) entry which is preliminary data.</text>
</comment>
<accession>A0A369J6V4</accession>
<protein>
    <submittedName>
        <fullName evidence="1">Uncharacterized protein</fullName>
    </submittedName>
</protein>
<evidence type="ECO:0000313" key="1">
    <source>
        <dbReference type="EMBL" id="RDB17668.1"/>
    </source>
</evidence>
<dbReference type="OrthoDB" id="3004750at2759"/>